<dbReference type="SUPFAM" id="SSF52540">
    <property type="entry name" value="P-loop containing nucleoside triphosphate hydrolases"/>
    <property type="match status" value="1"/>
</dbReference>
<feature type="compositionally biased region" description="Polar residues" evidence="3">
    <location>
        <begin position="19"/>
        <end position="37"/>
    </location>
</feature>
<dbReference type="GO" id="GO:0032543">
    <property type="term" value="P:mitochondrial translation"/>
    <property type="evidence" value="ECO:0007669"/>
    <property type="project" value="TreeGrafter"/>
</dbReference>
<accession>A0A316V0V1</accession>
<keyword evidence="6" id="KW-1185">Reference proteome</keyword>
<feature type="region of interest" description="Disordered" evidence="3">
    <location>
        <begin position="19"/>
        <end position="43"/>
    </location>
</feature>
<evidence type="ECO:0000313" key="5">
    <source>
        <dbReference type="EMBL" id="PWN30874.1"/>
    </source>
</evidence>
<dbReference type="AlphaFoldDB" id="A0A316V0V1"/>
<keyword evidence="1" id="KW-0547">Nucleotide-binding</keyword>
<evidence type="ECO:0000256" key="2">
    <source>
        <dbReference type="ARBA" id="ARBA00023134"/>
    </source>
</evidence>
<dbReference type="Gene3D" id="3.40.50.300">
    <property type="entry name" value="P-loop containing nucleotide triphosphate hydrolases"/>
    <property type="match status" value="1"/>
</dbReference>
<dbReference type="GO" id="GO:0005525">
    <property type="term" value="F:GTP binding"/>
    <property type="evidence" value="ECO:0007669"/>
    <property type="project" value="UniProtKB-KW"/>
</dbReference>
<dbReference type="GO" id="GO:0003924">
    <property type="term" value="F:GTPase activity"/>
    <property type="evidence" value="ECO:0007669"/>
    <property type="project" value="TreeGrafter"/>
</dbReference>
<dbReference type="PANTHER" id="PTHR45782:SF4">
    <property type="entry name" value="MITOCHONDRIAL RIBOSOME-ASSOCIATED GTPASE 1"/>
    <property type="match status" value="1"/>
</dbReference>
<evidence type="ECO:0000313" key="6">
    <source>
        <dbReference type="Proteomes" id="UP000245884"/>
    </source>
</evidence>
<feature type="compositionally biased region" description="Basic and acidic residues" evidence="3">
    <location>
        <begin position="267"/>
        <end position="289"/>
    </location>
</feature>
<dbReference type="PANTHER" id="PTHR45782">
    <property type="entry name" value="MITOCHONDRIAL RIBOSOME-ASSOCIATED GTPASE 1"/>
    <property type="match status" value="1"/>
</dbReference>
<feature type="region of interest" description="Disordered" evidence="3">
    <location>
        <begin position="464"/>
        <end position="501"/>
    </location>
</feature>
<keyword evidence="2" id="KW-0342">GTP-binding</keyword>
<dbReference type="InterPro" id="IPR023179">
    <property type="entry name" value="GTP-bd_ortho_bundle_sf"/>
</dbReference>
<name>A0A316V0V1_9BASI</name>
<feature type="region of interest" description="Disordered" evidence="3">
    <location>
        <begin position="528"/>
        <end position="614"/>
    </location>
</feature>
<dbReference type="GeneID" id="37027070"/>
<dbReference type="Gene3D" id="1.10.1580.10">
    <property type="match status" value="1"/>
</dbReference>
<feature type="domain" description="G" evidence="4">
    <location>
        <begin position="221"/>
        <end position="326"/>
    </location>
</feature>
<dbReference type="InterPro" id="IPR006073">
    <property type="entry name" value="GTP-bd"/>
</dbReference>
<dbReference type="RefSeq" id="XP_025365486.1">
    <property type="nucleotide sequence ID" value="XM_025505247.1"/>
</dbReference>
<dbReference type="Pfam" id="PF01926">
    <property type="entry name" value="MMR_HSR1"/>
    <property type="match status" value="1"/>
</dbReference>
<gene>
    <name evidence="5" type="ORF">BDZ90DRAFT_229864</name>
</gene>
<sequence length="643" mass="71808">MRRRAVDAISACRRSLTRQQSSKAQVGANAATTSSSVDDFEPRTTFPLPSTVPSWYAGHMYRAMRSLPALLARNPPPLIIEARDARLPITSINPAFERVMEETFGSSSPDKGKARQVDTEANTWESRRLVVYTHRDLVDPSIEKPLVRAFQEHGRGQQVMFVDTRSDGDVRRVIRWINKQAKELIANPPPPARMTRELARTQHRLSGAFKHTPTPEDGVRLVIVGMPNVGKSSLLNALRRVGAGKGKAASTAPTPGHTRKLTGTVRITKDVVKEREEGRRDRRASRSEENQEQLQDTFQLYGSDSNTSASSSATPPVYVYDTPGVMVPFLGRGRTGSERGVKLAVAAGIKSSLFDTQGLADYLLYRLNLRFDWARRRWASRGEAKGEQPPMPHYLAKLPYPADVSVRPTNKIEQLLEWAAMRAPGSMLKGGERDLEATADFILQRWRDGKLGNGELDLGLEETQGGATEPLAPPAHEGEEENVELGRRLEEMDDGESTAERVERIVREHFDGVEASRRAGVDRAAWKRVPRDDPEDGKGEGITAARSARHERDRPPRSSPSRSRTSPDSPSQSLLSHHQSKLRQRITAERERRDKLRARGVLKDDRDPLKRESEKHKRWLIRMGKLKVHGARSGRAARAGVRG</sequence>
<proteinExistence type="predicted"/>
<evidence type="ECO:0000256" key="3">
    <source>
        <dbReference type="SAM" id="MobiDB-lite"/>
    </source>
</evidence>
<feature type="compositionally biased region" description="Basic and acidic residues" evidence="3">
    <location>
        <begin position="601"/>
        <end position="614"/>
    </location>
</feature>
<dbReference type="GO" id="GO:0005739">
    <property type="term" value="C:mitochondrion"/>
    <property type="evidence" value="ECO:0007669"/>
    <property type="project" value="TreeGrafter"/>
</dbReference>
<evidence type="ECO:0000259" key="4">
    <source>
        <dbReference type="Pfam" id="PF01926"/>
    </source>
</evidence>
<organism evidence="5 6">
    <name type="scientific">Jaminaea rosea</name>
    <dbReference type="NCBI Taxonomy" id="1569628"/>
    <lineage>
        <taxon>Eukaryota</taxon>
        <taxon>Fungi</taxon>
        <taxon>Dikarya</taxon>
        <taxon>Basidiomycota</taxon>
        <taxon>Ustilaginomycotina</taxon>
        <taxon>Exobasidiomycetes</taxon>
        <taxon>Microstromatales</taxon>
        <taxon>Microstromatales incertae sedis</taxon>
        <taxon>Jaminaea</taxon>
    </lineage>
</organism>
<dbReference type="EMBL" id="KZ819662">
    <property type="protein sequence ID" value="PWN30874.1"/>
    <property type="molecule type" value="Genomic_DNA"/>
</dbReference>
<protein>
    <recommendedName>
        <fullName evidence="4">G domain-containing protein</fullName>
    </recommendedName>
</protein>
<dbReference type="STRING" id="1569628.A0A316V0V1"/>
<feature type="compositionally biased region" description="Basic and acidic residues" evidence="3">
    <location>
        <begin position="528"/>
        <end position="539"/>
    </location>
</feature>
<evidence type="ECO:0000256" key="1">
    <source>
        <dbReference type="ARBA" id="ARBA00022741"/>
    </source>
</evidence>
<dbReference type="OrthoDB" id="269151at2759"/>
<dbReference type="InterPro" id="IPR027417">
    <property type="entry name" value="P-loop_NTPase"/>
</dbReference>
<feature type="region of interest" description="Disordered" evidence="3">
    <location>
        <begin position="245"/>
        <end position="293"/>
    </location>
</feature>
<feature type="compositionally biased region" description="Low complexity" evidence="3">
    <location>
        <begin position="559"/>
        <end position="577"/>
    </location>
</feature>
<dbReference type="Proteomes" id="UP000245884">
    <property type="component" value="Unassembled WGS sequence"/>
</dbReference>
<reference evidence="5 6" key="1">
    <citation type="journal article" date="2018" name="Mol. Biol. Evol.">
        <title>Broad Genomic Sampling Reveals a Smut Pathogenic Ancestry of the Fungal Clade Ustilaginomycotina.</title>
        <authorList>
            <person name="Kijpornyongpan T."/>
            <person name="Mondo S.J."/>
            <person name="Barry K."/>
            <person name="Sandor L."/>
            <person name="Lee J."/>
            <person name="Lipzen A."/>
            <person name="Pangilinan J."/>
            <person name="LaButti K."/>
            <person name="Hainaut M."/>
            <person name="Henrissat B."/>
            <person name="Grigoriev I.V."/>
            <person name="Spatafora J.W."/>
            <person name="Aime M.C."/>
        </authorList>
    </citation>
    <scope>NUCLEOTIDE SEQUENCE [LARGE SCALE GENOMIC DNA]</scope>
    <source>
        <strain evidence="5 6">MCA 5214</strain>
    </source>
</reference>